<protein>
    <recommendedName>
        <fullName evidence="1">DUF7253 domain-containing protein</fullName>
    </recommendedName>
</protein>
<sequence length="125" mass="14163">MKFSGEAGFRLKDVEVEPDVYEPQLVSKIIKGDVVQNRYGRQNGDKSTIDNITITNQLSIVANQFLMKHIANLLYVKFQGVKWKVVSYNIKAPRIFVDLGGVYNEQENAYPGLHSESNSENGREL</sequence>
<dbReference type="EMBL" id="BK015407">
    <property type="protein sequence ID" value="DAE05278.1"/>
    <property type="molecule type" value="Genomic_DNA"/>
</dbReference>
<dbReference type="InterPro" id="IPR055677">
    <property type="entry name" value="DUF7253"/>
</dbReference>
<feature type="domain" description="DUF7253" evidence="1">
    <location>
        <begin position="1"/>
        <end position="108"/>
    </location>
</feature>
<reference evidence="2" key="1">
    <citation type="journal article" date="2021" name="Proc. Natl. Acad. Sci. U.S.A.">
        <title>A Catalog of Tens of Thousands of Viruses from Human Metagenomes Reveals Hidden Associations with Chronic Diseases.</title>
        <authorList>
            <person name="Tisza M.J."/>
            <person name="Buck C.B."/>
        </authorList>
    </citation>
    <scope>NUCLEOTIDE SEQUENCE</scope>
    <source>
        <strain evidence="2">CtWKa2</strain>
    </source>
</reference>
<evidence type="ECO:0000259" key="1">
    <source>
        <dbReference type="Pfam" id="PF23911"/>
    </source>
</evidence>
<accession>A0A8S5PDW9</accession>
<dbReference type="Pfam" id="PF23911">
    <property type="entry name" value="DUF7253"/>
    <property type="match status" value="1"/>
</dbReference>
<name>A0A8S5PDW9_9CAUD</name>
<evidence type="ECO:0000313" key="2">
    <source>
        <dbReference type="EMBL" id="DAE05278.1"/>
    </source>
</evidence>
<proteinExistence type="predicted"/>
<organism evidence="2">
    <name type="scientific">Siphoviridae sp. ctWKa2</name>
    <dbReference type="NCBI Taxonomy" id="2825537"/>
    <lineage>
        <taxon>Viruses</taxon>
        <taxon>Duplodnaviria</taxon>
        <taxon>Heunggongvirae</taxon>
        <taxon>Uroviricota</taxon>
        <taxon>Caudoviricetes</taxon>
    </lineage>
</organism>